<sequence length="148" mass="15775">MRFVCLLLLFVAGCGAAPAAPVSSVGYPDEVRSLYSTMKWPADVRPDLEALIKATAPPAGEQGFARQALAVVNTCAWYRSWDAAVTRGDSAAAGPALDAITNLVTRYPPEDDRAGRQFVRDAAVRAAAGDPAPVRDYVDANCFDTKWA</sequence>
<dbReference type="EMBL" id="JYJG01000085">
    <property type="protein sequence ID" value="KJK49362.1"/>
    <property type="molecule type" value="Genomic_DNA"/>
</dbReference>
<keyword evidence="1" id="KW-0732">Signal</keyword>
<evidence type="ECO:0000256" key="1">
    <source>
        <dbReference type="SAM" id="SignalP"/>
    </source>
</evidence>
<evidence type="ECO:0000313" key="2">
    <source>
        <dbReference type="EMBL" id="KJK49362.1"/>
    </source>
</evidence>
<dbReference type="PATRIC" id="fig|68170.10.peg.2821"/>
<gene>
    <name evidence="2" type="ORF">UK23_14335</name>
</gene>
<organism evidence="2 3">
    <name type="scientific">Lentzea aerocolonigenes</name>
    <name type="common">Lechevalieria aerocolonigenes</name>
    <name type="synonym">Saccharothrix aerocolonigenes</name>
    <dbReference type="NCBI Taxonomy" id="68170"/>
    <lineage>
        <taxon>Bacteria</taxon>
        <taxon>Bacillati</taxon>
        <taxon>Actinomycetota</taxon>
        <taxon>Actinomycetes</taxon>
        <taxon>Pseudonocardiales</taxon>
        <taxon>Pseudonocardiaceae</taxon>
        <taxon>Lentzea</taxon>
    </lineage>
</organism>
<comment type="caution">
    <text evidence="2">The sequence shown here is derived from an EMBL/GenBank/DDBJ whole genome shotgun (WGS) entry which is preliminary data.</text>
</comment>
<name>A0A0F0H4W3_LENAE</name>
<keyword evidence="3" id="KW-1185">Reference proteome</keyword>
<dbReference type="Proteomes" id="UP000033393">
    <property type="component" value="Unassembled WGS sequence"/>
</dbReference>
<protein>
    <recommendedName>
        <fullName evidence="4">Secreted protein</fullName>
    </recommendedName>
</protein>
<accession>A0A0F0H4W3</accession>
<dbReference type="AlphaFoldDB" id="A0A0F0H4W3"/>
<dbReference type="RefSeq" id="WP_045311988.1">
    <property type="nucleotide sequence ID" value="NZ_JYJG01000085.1"/>
</dbReference>
<proteinExistence type="predicted"/>
<reference evidence="2 3" key="1">
    <citation type="submission" date="2015-02" db="EMBL/GenBank/DDBJ databases">
        <authorList>
            <person name="Ju K.-S."/>
            <person name="Doroghazi J.R."/>
            <person name="Metcalf W."/>
        </authorList>
    </citation>
    <scope>NUCLEOTIDE SEQUENCE [LARGE SCALE GENOMIC DNA]</scope>
    <source>
        <strain evidence="2 3">NRRL B-16140</strain>
    </source>
</reference>
<feature type="chain" id="PRO_5002442067" description="Secreted protein" evidence="1">
    <location>
        <begin position="20"/>
        <end position="148"/>
    </location>
</feature>
<feature type="signal peptide" evidence="1">
    <location>
        <begin position="1"/>
        <end position="19"/>
    </location>
</feature>
<evidence type="ECO:0000313" key="3">
    <source>
        <dbReference type="Proteomes" id="UP000033393"/>
    </source>
</evidence>
<evidence type="ECO:0008006" key="4">
    <source>
        <dbReference type="Google" id="ProtNLM"/>
    </source>
</evidence>
<dbReference type="OrthoDB" id="3689480at2"/>